<sequence>MRDAPSLQLINSLLESEVNVRAYDPAAMAEAKKHFNDKIYYAKDIYDAANNADALIVPTEWKEFRLPNWEILKKIMRTYLIIDGRNIYNKEDLSSYGFEYRGIGL</sequence>
<dbReference type="InterPro" id="IPR014027">
    <property type="entry name" value="UDP-Glc/GDP-Man_DH_C"/>
</dbReference>
<feature type="domain" description="UDP-glucose/GDP-mannose dehydrogenase C-terminal" evidence="1">
    <location>
        <begin position="1"/>
        <end position="90"/>
    </location>
</feature>
<dbReference type="Gene3D" id="3.40.50.720">
    <property type="entry name" value="NAD(P)-binding Rossmann-like Domain"/>
    <property type="match status" value="1"/>
</dbReference>
<proteinExistence type="predicted"/>
<organism evidence="2">
    <name type="scientific">bioreactor metagenome</name>
    <dbReference type="NCBI Taxonomy" id="1076179"/>
    <lineage>
        <taxon>unclassified sequences</taxon>
        <taxon>metagenomes</taxon>
        <taxon>ecological metagenomes</taxon>
    </lineage>
</organism>
<gene>
    <name evidence="2" type="primary">rkpK_4</name>
    <name evidence="2" type="ORF">SDC9_96760</name>
</gene>
<dbReference type="Pfam" id="PF03720">
    <property type="entry name" value="UDPG_MGDP_dh_C"/>
    <property type="match status" value="1"/>
</dbReference>
<dbReference type="SMART" id="SM00984">
    <property type="entry name" value="UDPG_MGDP_dh_C"/>
    <property type="match status" value="1"/>
</dbReference>
<dbReference type="PANTHER" id="PTHR43750">
    <property type="entry name" value="UDP-GLUCOSE 6-DEHYDROGENASE TUAD"/>
    <property type="match status" value="1"/>
</dbReference>
<dbReference type="SUPFAM" id="SSF52413">
    <property type="entry name" value="UDP-glucose/GDP-mannose dehydrogenase C-terminal domain"/>
    <property type="match status" value="1"/>
</dbReference>
<dbReference type="InterPro" id="IPR036220">
    <property type="entry name" value="UDP-Glc/GDP-Man_DH_C_sf"/>
</dbReference>
<dbReference type="AlphaFoldDB" id="A0A645AAT1"/>
<reference evidence="2" key="1">
    <citation type="submission" date="2019-08" db="EMBL/GenBank/DDBJ databases">
        <authorList>
            <person name="Kucharzyk K."/>
            <person name="Murdoch R.W."/>
            <person name="Higgins S."/>
            <person name="Loffler F."/>
        </authorList>
    </citation>
    <scope>NUCLEOTIDE SEQUENCE</scope>
</reference>
<keyword evidence="2" id="KW-0560">Oxidoreductase</keyword>
<name>A0A645AAT1_9ZZZZ</name>
<protein>
    <submittedName>
        <fullName evidence="2">UDP-glucose 6-dehydrogenase</fullName>
        <ecNumber evidence="2">1.1.1.22</ecNumber>
    </submittedName>
</protein>
<dbReference type="EC" id="1.1.1.22" evidence="2"/>
<accession>A0A645AAT1</accession>
<dbReference type="GO" id="GO:0051287">
    <property type="term" value="F:NAD binding"/>
    <property type="evidence" value="ECO:0007669"/>
    <property type="project" value="InterPro"/>
</dbReference>
<evidence type="ECO:0000259" key="1">
    <source>
        <dbReference type="SMART" id="SM00984"/>
    </source>
</evidence>
<dbReference type="PANTHER" id="PTHR43750:SF3">
    <property type="entry name" value="UDP-GLUCOSE 6-DEHYDROGENASE TUAD"/>
    <property type="match status" value="1"/>
</dbReference>
<dbReference type="EMBL" id="VSSQ01012780">
    <property type="protein sequence ID" value="MPM50026.1"/>
    <property type="molecule type" value="Genomic_DNA"/>
</dbReference>
<dbReference type="GO" id="GO:0003979">
    <property type="term" value="F:UDP-glucose 6-dehydrogenase activity"/>
    <property type="evidence" value="ECO:0007669"/>
    <property type="project" value="UniProtKB-EC"/>
</dbReference>
<comment type="caution">
    <text evidence="2">The sequence shown here is derived from an EMBL/GenBank/DDBJ whole genome shotgun (WGS) entry which is preliminary data.</text>
</comment>
<evidence type="ECO:0000313" key="2">
    <source>
        <dbReference type="EMBL" id="MPM50026.1"/>
    </source>
</evidence>